<reference evidence="1" key="2">
    <citation type="journal article" date="2014" name="Nature">
        <title>The genome of Eucalyptus grandis.</title>
        <authorList>
            <person name="Myburg A.A."/>
            <person name="Grattapaglia D."/>
            <person name="Tuskan G.A."/>
            <person name="Hellsten U."/>
            <person name="Hayes R.D."/>
            <person name="Grimwood J."/>
            <person name="Jenkins J."/>
            <person name="Lindquist E."/>
            <person name="Tice H."/>
            <person name="Bauer D."/>
            <person name="Goodstein D.M."/>
            <person name="Dubchak I."/>
            <person name="Poliakov A."/>
            <person name="Mizrachi E."/>
            <person name="Kullan A.R."/>
            <person name="Hussey S.G."/>
            <person name="Pinard D."/>
            <person name="van der Merwe K."/>
            <person name="Singh P."/>
            <person name="van Jaarsveld I."/>
            <person name="Silva-Junior O.B."/>
            <person name="Togawa R.C."/>
            <person name="Pappas M.R."/>
            <person name="Faria D.A."/>
            <person name="Sansaloni C.P."/>
            <person name="Petroli C.D."/>
            <person name="Yang X."/>
            <person name="Ranjan P."/>
            <person name="Tschaplinski T.J."/>
            <person name="Ye C.Y."/>
            <person name="Li T."/>
            <person name="Sterck L."/>
            <person name="Vanneste K."/>
            <person name="Murat F."/>
            <person name="Soler M."/>
            <person name="Clemente H.S."/>
            <person name="Saidi N."/>
            <person name="Cassan-Wang H."/>
            <person name="Dunand C."/>
            <person name="Hefer C.A."/>
            <person name="Bornberg-Bauer E."/>
            <person name="Kersting A.R."/>
            <person name="Vining K."/>
            <person name="Amarasinghe V."/>
            <person name="Ranik M."/>
            <person name="Naithani S."/>
            <person name="Elser J."/>
            <person name="Boyd A.E."/>
            <person name="Liston A."/>
            <person name="Spatafora J.W."/>
            <person name="Dharmwardhana P."/>
            <person name="Raja R."/>
            <person name="Sullivan C."/>
            <person name="Romanel E."/>
            <person name="Alves-Ferreira M."/>
            <person name="Kulheim C."/>
            <person name="Foley W."/>
            <person name="Carocha V."/>
            <person name="Paiva J."/>
            <person name="Kudrna D."/>
            <person name="Brommonschenkel S.H."/>
            <person name="Pasquali G."/>
            <person name="Byrne M."/>
            <person name="Rigault P."/>
            <person name="Tibbits J."/>
            <person name="Spokevicius A."/>
            <person name="Jones R.C."/>
            <person name="Steane D.A."/>
            <person name="Vaillancourt R.E."/>
            <person name="Potts B.M."/>
            <person name="Joubert F."/>
            <person name="Barry K."/>
            <person name="Pappas G.J."/>
            <person name="Strauss S.H."/>
            <person name="Jaiswal P."/>
            <person name="Grima-Pettenati J."/>
            <person name="Salse J."/>
            <person name="Van de Peer Y."/>
            <person name="Rokhsar D.S."/>
            <person name="Schmutz J."/>
        </authorList>
    </citation>
    <scope>NUCLEOTIDE SEQUENCE</scope>
    <source>
        <tissue evidence="1">Leaf extractions</tissue>
    </source>
</reference>
<dbReference type="Proteomes" id="UP000030711">
    <property type="component" value="Unassembled WGS sequence"/>
</dbReference>
<evidence type="ECO:0000313" key="3">
    <source>
        <dbReference type="Proteomes" id="UP000030711"/>
    </source>
</evidence>
<reference evidence="2" key="1">
    <citation type="submission" date="2013-07" db="EMBL/GenBank/DDBJ databases">
        <title>The genome of Eucalyptus grandis.</title>
        <authorList>
            <person name="Schmutz J."/>
            <person name="Hayes R."/>
            <person name="Myburg A."/>
            <person name="Tuskan G."/>
            <person name="Grattapaglia D."/>
            <person name="Rokhsar D.S."/>
        </authorList>
    </citation>
    <scope>NUCLEOTIDE SEQUENCE</scope>
    <source>
        <tissue evidence="2">Leaf extractions</tissue>
    </source>
</reference>
<reference evidence="1" key="4">
    <citation type="submission" date="2023-07" db="EMBL/GenBank/DDBJ databases">
        <authorList>
            <person name="Myburg A.A."/>
            <person name="Grattapaglia D."/>
            <person name="Tuskan G.A."/>
            <person name="Hellsten U."/>
            <person name="Hayes R.D."/>
            <person name="Grimwood J."/>
            <person name="Jenkins J."/>
            <person name="Lindquist E."/>
            <person name="Tice H."/>
            <person name="Bauer D."/>
            <person name="Goodstein D.M."/>
            <person name="Dubchak I."/>
            <person name="Poliakov A."/>
            <person name="Mizrachi E."/>
            <person name="Kullan A.R."/>
            <person name="Hussey S.G."/>
            <person name="Pinard D."/>
            <person name="Van D.M."/>
            <person name="Singh P."/>
            <person name="Van J.I."/>
            <person name="Silva-Junior O.B."/>
            <person name="Togawa R.C."/>
            <person name="Pappas M.R."/>
            <person name="Faria D.A."/>
            <person name="Sansaloni C.P."/>
            <person name="Petroli C.D."/>
            <person name="Yang X."/>
            <person name="Ranjan P."/>
            <person name="Tschaplinski T.J."/>
            <person name="Ye C.Y."/>
            <person name="Li T."/>
            <person name="Sterck L."/>
            <person name="Vanneste K."/>
            <person name="Murat F."/>
            <person name="Soler M."/>
            <person name="Clemente H.S."/>
            <person name="Saidi N."/>
            <person name="Cassan-Wang H."/>
            <person name="Dunand C."/>
            <person name="Hefer C.A."/>
            <person name="Bornberg-Bauer E."/>
            <person name="Kersting A.R."/>
            <person name="Vining K."/>
            <person name="Amarasinghe V."/>
            <person name="Ranik M."/>
            <person name="Naithani S."/>
            <person name="Elser J."/>
            <person name="Boyd A.E."/>
            <person name="Liston A."/>
            <person name="Spatafora J.W."/>
            <person name="Dharmwardhana P."/>
            <person name="Raja R."/>
            <person name="Sullivan C."/>
            <person name="Romanel E."/>
            <person name="Alves-Ferreira M."/>
            <person name="Kulheim C."/>
            <person name="Foley W."/>
            <person name="Carocha V."/>
            <person name="Paiva J."/>
            <person name="Kudrna D."/>
            <person name="Brommonschenkel S.H."/>
            <person name="Pasquali G."/>
            <person name="Byrne M."/>
            <person name="Rigault P."/>
            <person name="Tibbits J."/>
            <person name="Spokevicius A."/>
            <person name="Jones R.C."/>
            <person name="Steane D.A."/>
            <person name="Vaillancourt R.E."/>
            <person name="Potts B.M."/>
            <person name="Joubert F."/>
            <person name="Barry K."/>
            <person name="Pappas G.J."/>
            <person name="Strauss S.H."/>
            <person name="Jaiswal P."/>
            <person name="Grima-Pettenati J."/>
            <person name="Salse J."/>
            <person name="Van D.P."/>
            <person name="Rokhsar D.S."/>
            <person name="Schmutz J."/>
        </authorList>
    </citation>
    <scope>NUCLEOTIDE SEQUENCE</scope>
    <source>
        <tissue evidence="1">Leaf extractions</tissue>
    </source>
</reference>
<sequence>MRMNFLNAGAEDSAYIVSRHPQRSKHVQISEFIFLSLAGEKPGIGPCTAIYGEKERAASATFRILGFQVQKQRRRWKNVI</sequence>
<organism evidence="2">
    <name type="scientific">Eucalyptus grandis</name>
    <name type="common">Flooded gum</name>
    <dbReference type="NCBI Taxonomy" id="71139"/>
    <lineage>
        <taxon>Eukaryota</taxon>
        <taxon>Viridiplantae</taxon>
        <taxon>Streptophyta</taxon>
        <taxon>Embryophyta</taxon>
        <taxon>Tracheophyta</taxon>
        <taxon>Spermatophyta</taxon>
        <taxon>Magnoliopsida</taxon>
        <taxon>eudicotyledons</taxon>
        <taxon>Gunneridae</taxon>
        <taxon>Pentapetalae</taxon>
        <taxon>rosids</taxon>
        <taxon>malvids</taxon>
        <taxon>Myrtales</taxon>
        <taxon>Myrtaceae</taxon>
        <taxon>Myrtoideae</taxon>
        <taxon>Eucalypteae</taxon>
        <taxon>Eucalyptus</taxon>
    </lineage>
</organism>
<gene>
    <name evidence="2" type="ORF">EUGRSUZ_L01521</name>
</gene>
<evidence type="ECO:0000313" key="1">
    <source>
        <dbReference type="EMBL" id="KAK2632464.1"/>
    </source>
</evidence>
<protein>
    <submittedName>
        <fullName evidence="2">Uncharacterized protein</fullName>
    </submittedName>
</protein>
<evidence type="ECO:0000313" key="2">
    <source>
        <dbReference type="EMBL" id="KCW44899.1"/>
    </source>
</evidence>
<name>A0A058ZU00_EUCGR</name>
<dbReference type="InParanoid" id="A0A058ZU00"/>
<accession>A0A058ZU00</accession>
<dbReference type="EMBL" id="KK198996">
    <property type="protein sequence ID" value="KCW44899.1"/>
    <property type="molecule type" value="Genomic_DNA"/>
</dbReference>
<reference evidence="1" key="3">
    <citation type="submission" date="2023-04" db="EMBL/GenBank/DDBJ databases">
        <title>WGS assembly of Eucalyptus grandis.</title>
        <authorList>
            <person name="Myburg A."/>
            <person name="Grattapaglia D."/>
            <person name="Tuskan G."/>
            <person name="Hellsten U."/>
            <person name="Hayes R."/>
            <person name="Grimwood J."/>
            <person name="Jenkins J."/>
            <person name="Lindquist E."/>
            <person name="Tice H."/>
            <person name="Bauer D."/>
            <person name="Goodstein D."/>
            <person name="Dubchak I."/>
            <person name="Poliakov A."/>
            <person name="Mizrachi E."/>
            <person name="Kullan A."/>
            <person name="Hussey S."/>
            <person name="Pinard D."/>
            <person name="Van D."/>
            <person name="Singh P."/>
            <person name="Van J."/>
            <person name="Silva-Junior O."/>
            <person name="Togawa R."/>
            <person name="Pappas M."/>
            <person name="Faria D."/>
            <person name="Sansaloni C."/>
            <person name="Petroli C."/>
            <person name="Yang X."/>
            <person name="Ranjan P."/>
            <person name="Tschaplinski T."/>
            <person name="Ye C."/>
            <person name="Li T."/>
            <person name="Sterck L."/>
            <person name="Vanneste K."/>
            <person name="Murat F."/>
            <person name="Soler M."/>
            <person name="Clemente H."/>
            <person name="Saidi N."/>
            <person name="Cassan-Wang H."/>
            <person name="Dunand C."/>
            <person name="Hefer C."/>
            <person name="Bornberg-Bauer E."/>
            <person name="Kersting A."/>
            <person name="Vining K."/>
            <person name="Amarasinghe V."/>
            <person name="Ranik M."/>
            <person name="Naithani S."/>
            <person name="Elser J."/>
            <person name="Boyd A."/>
            <person name="Liston A."/>
            <person name="Spatafora J."/>
            <person name="Dharmwardhana P."/>
            <person name="Raja R."/>
            <person name="Sullivan C."/>
            <person name="Romanel E."/>
            <person name="Alves-Ferreira M."/>
            <person name="Kulheim C."/>
            <person name="Foley W."/>
            <person name="Carocha V."/>
            <person name="Paiva J."/>
            <person name="Kudrna D."/>
            <person name="Brommonschenkel S."/>
            <person name="Pasquali G."/>
            <person name="Byrne M."/>
            <person name="Rigault P."/>
            <person name="Tibbits J."/>
            <person name="Spokevicius A."/>
            <person name="Jones R."/>
            <person name="Steane D."/>
            <person name="Vaillancourt R."/>
            <person name="Potts B."/>
            <person name="Joubert F."/>
            <person name="Barry K."/>
            <person name="Pappas G."/>
            <person name="Strauss S."/>
            <person name="Jaiswal P."/>
            <person name="Grima-Pettenati J."/>
            <person name="Salse J."/>
            <person name="Van D."/>
            <person name="Rokhsar D."/>
            <person name="Schmutz J."/>
        </authorList>
    </citation>
    <scope>NUCLEOTIDE SEQUENCE</scope>
    <source>
        <tissue evidence="1">Leaf extractions</tissue>
    </source>
</reference>
<keyword evidence="3" id="KW-1185">Reference proteome</keyword>
<dbReference type="Gramene" id="KCW44899">
    <property type="protein sequence ID" value="KCW44899"/>
    <property type="gene ID" value="EUGRSUZ_L01521"/>
</dbReference>
<dbReference type="AlphaFoldDB" id="A0A058ZU00"/>
<proteinExistence type="predicted"/>
<dbReference type="EMBL" id="MU848480">
    <property type="protein sequence ID" value="KAK2632464.1"/>
    <property type="molecule type" value="Genomic_DNA"/>
</dbReference>
<dbReference type="eggNOG" id="KOG0331">
    <property type="taxonomic scope" value="Eukaryota"/>
</dbReference>